<organism evidence="1 2">
    <name type="scientific">Uliginosibacterium aquaticum</name>
    <dbReference type="NCBI Taxonomy" id="2731212"/>
    <lineage>
        <taxon>Bacteria</taxon>
        <taxon>Pseudomonadati</taxon>
        <taxon>Pseudomonadota</taxon>
        <taxon>Betaproteobacteria</taxon>
        <taxon>Rhodocyclales</taxon>
        <taxon>Zoogloeaceae</taxon>
        <taxon>Uliginosibacterium</taxon>
    </lineage>
</organism>
<reference evidence="1 2" key="1">
    <citation type="submission" date="2020-06" db="EMBL/GenBank/DDBJ databases">
        <title>Draft genome of Uliginosibacterium sp. IMCC34675.</title>
        <authorList>
            <person name="Song J."/>
        </authorList>
    </citation>
    <scope>NUCLEOTIDE SEQUENCE [LARGE SCALE GENOMIC DNA]</scope>
    <source>
        <strain evidence="1 2">IMCC34675</strain>
    </source>
</reference>
<evidence type="ECO:0000313" key="1">
    <source>
        <dbReference type="EMBL" id="NSL55018.1"/>
    </source>
</evidence>
<accession>A0ABX2IGL9</accession>
<sequence>MIPAVSAFDSALFVGGNAPIPNIAPAAASATTNLSSGFGELADALILTSLLNQDKEDNSDRMVLGELLMFGEALTAASKISQQLDSLFAGISQLSGVSAIQSA</sequence>
<evidence type="ECO:0000313" key="2">
    <source>
        <dbReference type="Proteomes" id="UP000778523"/>
    </source>
</evidence>
<protein>
    <submittedName>
        <fullName evidence="1">Uncharacterized protein</fullName>
    </submittedName>
</protein>
<dbReference type="RefSeq" id="WP_170021502.1">
    <property type="nucleotide sequence ID" value="NZ_JABCSC020000002.1"/>
</dbReference>
<comment type="caution">
    <text evidence="1">The sequence shown here is derived from an EMBL/GenBank/DDBJ whole genome shotgun (WGS) entry which is preliminary data.</text>
</comment>
<dbReference type="Proteomes" id="UP000778523">
    <property type="component" value="Unassembled WGS sequence"/>
</dbReference>
<proteinExistence type="predicted"/>
<dbReference type="EMBL" id="JABCSC020000002">
    <property type="protein sequence ID" value="NSL55018.1"/>
    <property type="molecule type" value="Genomic_DNA"/>
</dbReference>
<gene>
    <name evidence="1" type="ORF">HJ583_008275</name>
</gene>
<name>A0ABX2IGL9_9RHOO</name>
<keyword evidence="2" id="KW-1185">Reference proteome</keyword>